<evidence type="ECO:0000313" key="2">
    <source>
        <dbReference type="EMBL" id="SES43860.1"/>
    </source>
</evidence>
<feature type="transmembrane region" description="Helical" evidence="1">
    <location>
        <begin position="152"/>
        <end position="176"/>
    </location>
</feature>
<evidence type="ECO:0000256" key="1">
    <source>
        <dbReference type="SAM" id="Phobius"/>
    </source>
</evidence>
<accession>A0A1H9XCF5</accession>
<feature type="transmembrane region" description="Helical" evidence="1">
    <location>
        <begin position="94"/>
        <end position="114"/>
    </location>
</feature>
<keyword evidence="1" id="KW-0472">Membrane</keyword>
<dbReference type="EMBL" id="FOHB01000007">
    <property type="protein sequence ID" value="SES43860.1"/>
    <property type="molecule type" value="Genomic_DNA"/>
</dbReference>
<evidence type="ECO:0008006" key="4">
    <source>
        <dbReference type="Google" id="ProtNLM"/>
    </source>
</evidence>
<dbReference type="AlphaFoldDB" id="A0A1H9XCF5"/>
<organism evidence="2 3">
    <name type="scientific">Pedococcus cremeus</name>
    <dbReference type="NCBI Taxonomy" id="587636"/>
    <lineage>
        <taxon>Bacteria</taxon>
        <taxon>Bacillati</taxon>
        <taxon>Actinomycetota</taxon>
        <taxon>Actinomycetes</taxon>
        <taxon>Micrococcales</taxon>
        <taxon>Intrasporangiaceae</taxon>
        <taxon>Pedococcus</taxon>
    </lineage>
</organism>
<keyword evidence="3" id="KW-1185">Reference proteome</keyword>
<gene>
    <name evidence="2" type="ORF">SAMN05216199_3666</name>
</gene>
<feature type="transmembrane region" description="Helical" evidence="1">
    <location>
        <begin position="227"/>
        <end position="251"/>
    </location>
</feature>
<dbReference type="Proteomes" id="UP000199019">
    <property type="component" value="Unassembled WGS sequence"/>
</dbReference>
<keyword evidence="1" id="KW-1133">Transmembrane helix</keyword>
<reference evidence="3" key="1">
    <citation type="submission" date="2016-10" db="EMBL/GenBank/DDBJ databases">
        <authorList>
            <person name="Varghese N."/>
            <person name="Submissions S."/>
        </authorList>
    </citation>
    <scope>NUCLEOTIDE SEQUENCE [LARGE SCALE GENOMIC DNA]</scope>
    <source>
        <strain evidence="3">CGMCC 1.6963</strain>
    </source>
</reference>
<protein>
    <recommendedName>
        <fullName evidence="4">Glycosyltransferase RgtA/B/C/D-like domain-containing protein</fullName>
    </recommendedName>
</protein>
<feature type="transmembrane region" description="Helical" evidence="1">
    <location>
        <begin position="58"/>
        <end position="88"/>
    </location>
</feature>
<name>A0A1H9XCF5_9MICO</name>
<feature type="transmembrane region" description="Helical" evidence="1">
    <location>
        <begin position="188"/>
        <end position="207"/>
    </location>
</feature>
<keyword evidence="1" id="KW-0812">Transmembrane</keyword>
<dbReference type="OrthoDB" id="3463714at2"/>
<feature type="transmembrane region" description="Helical" evidence="1">
    <location>
        <begin position="121"/>
        <end position="137"/>
    </location>
</feature>
<feature type="transmembrane region" description="Helical" evidence="1">
    <location>
        <begin position="263"/>
        <end position="291"/>
    </location>
</feature>
<feature type="transmembrane region" description="Helical" evidence="1">
    <location>
        <begin position="311"/>
        <end position="329"/>
    </location>
</feature>
<dbReference type="STRING" id="587636.SAMN05216199_3666"/>
<evidence type="ECO:0000313" key="3">
    <source>
        <dbReference type="Proteomes" id="UP000199019"/>
    </source>
</evidence>
<proteinExistence type="predicted"/>
<sequence length="446" mass="48102">MVPLILLRLTLHGVADPDTFWHIRAGQYLWGNWKFTSPDPWSPFSSRNWILHEWLPELGLAAAASVGGLPAVAWLTVAAGALLFLFVYLSCRSWAPILPATIASTAAVFGASASLTARPQLASFVLLAVFVGAWLRTTRDGKARWWLVPLTWFWACSHGMWFVGVMVGIATIGGMILDAPRAARPRAVRLLTVPVLGMLTAAITPAGPELLLAPLRVGETTDLVSEWSAPSLTDPNVAVTLAMVGGIALIWSRQGHRIPWTRLALLASGVGWTLLYARTVALGAIIVAPLLAEALQSMHPDERVTGTRAEHWTLVGGLGVALTVAALLVPRVASEPGMPNGLDPALSRIPPGSVVFDEYSLGGWLLWRHPQLRPVIDPRVEVYDTAYVRQHVRALAAMPGWQETLRRSGARYAVVPTDSALAAALSSQEGWTESDRSDGYSLLVKG</sequence>